<feature type="domain" description="Pentraxin (PTX)" evidence="12">
    <location>
        <begin position="222"/>
        <end position="423"/>
    </location>
</feature>
<dbReference type="GO" id="GO:0045087">
    <property type="term" value="P:innate immune response"/>
    <property type="evidence" value="ECO:0007669"/>
    <property type="project" value="TreeGrafter"/>
</dbReference>
<evidence type="ECO:0000256" key="10">
    <source>
        <dbReference type="PROSITE-ProRule" id="PRU01172"/>
    </source>
</evidence>
<evidence type="ECO:0000256" key="9">
    <source>
        <dbReference type="ARBA" id="ARBA00083262"/>
    </source>
</evidence>
<comment type="function">
    <text evidence="6">Plays a role in the regulation of innate resistance to pathogens, inflammatory reactions, possibly clearance of self-components and female fertility.</text>
</comment>
<organism evidence="13 14">
    <name type="scientific">Pelobates cultripes</name>
    <name type="common">Western spadefoot toad</name>
    <dbReference type="NCBI Taxonomy" id="61616"/>
    <lineage>
        <taxon>Eukaryota</taxon>
        <taxon>Metazoa</taxon>
        <taxon>Chordata</taxon>
        <taxon>Craniata</taxon>
        <taxon>Vertebrata</taxon>
        <taxon>Euteleostomi</taxon>
        <taxon>Amphibia</taxon>
        <taxon>Batrachia</taxon>
        <taxon>Anura</taxon>
        <taxon>Pelobatoidea</taxon>
        <taxon>Pelobatidae</taxon>
        <taxon>Pelobates</taxon>
    </lineage>
</organism>
<dbReference type="PROSITE" id="PS51828">
    <property type="entry name" value="PTX_2"/>
    <property type="match status" value="1"/>
</dbReference>
<evidence type="ECO:0000256" key="8">
    <source>
        <dbReference type="ARBA" id="ARBA00073233"/>
    </source>
</evidence>
<feature type="signal peptide" evidence="11">
    <location>
        <begin position="1"/>
        <end position="22"/>
    </location>
</feature>
<dbReference type="InterPro" id="IPR042837">
    <property type="entry name" value="PTX3"/>
</dbReference>
<evidence type="ECO:0000256" key="7">
    <source>
        <dbReference type="ARBA" id="ARBA00064758"/>
    </source>
</evidence>
<evidence type="ECO:0000256" key="11">
    <source>
        <dbReference type="SAM" id="SignalP"/>
    </source>
</evidence>
<protein>
    <recommendedName>
        <fullName evidence="8">Pentraxin-related protein PTX3</fullName>
    </recommendedName>
    <alternativeName>
        <fullName evidence="9">Pentaxin-related protein PTX3</fullName>
    </alternativeName>
</protein>
<evidence type="ECO:0000313" key="14">
    <source>
        <dbReference type="Proteomes" id="UP001295444"/>
    </source>
</evidence>
<dbReference type="GO" id="GO:0001849">
    <property type="term" value="F:complement component C1q complex binding"/>
    <property type="evidence" value="ECO:0007669"/>
    <property type="project" value="TreeGrafter"/>
</dbReference>
<evidence type="ECO:0000256" key="1">
    <source>
        <dbReference type="ARBA" id="ARBA00004613"/>
    </source>
</evidence>
<proteinExistence type="predicted"/>
<gene>
    <name evidence="13" type="ORF">PECUL_23A005728</name>
</gene>
<keyword evidence="3 11" id="KW-0732">Signal</keyword>
<keyword evidence="4" id="KW-1015">Disulfide bond</keyword>
<evidence type="ECO:0000256" key="4">
    <source>
        <dbReference type="ARBA" id="ARBA00023157"/>
    </source>
</evidence>
<evidence type="ECO:0000313" key="13">
    <source>
        <dbReference type="EMBL" id="CAH2247370.1"/>
    </source>
</evidence>
<dbReference type="SUPFAM" id="SSF49899">
    <property type="entry name" value="Concanavalin A-like lectins/glucanases"/>
    <property type="match status" value="1"/>
</dbReference>
<evidence type="ECO:0000256" key="3">
    <source>
        <dbReference type="ARBA" id="ARBA00022729"/>
    </source>
</evidence>
<keyword evidence="5" id="KW-0325">Glycoprotein</keyword>
<sequence length="423" mass="46642">MHYREMMTLTTWVCSIWCLSSALTIAAMISVENNIDNGILVTEEVTLTDCQVKEMTRWDKLFTLLENSQMRENMLLQSVDEVIKVELQALRGEVLQFAGDLSGKCANDIDTATLKITQQLDKSLSSKCFQVLEQGNSLEASHGNVLEQSLQLSLNISDRLDSLERGLQEKAEEDSALKNLATAGCQQTEAALDSAVKELEQLKSAIQQTQIWINKRSLPAGCDSAILFPMRSPKIYASVHPVDMTLEAFTFCVWIKVTEALDKTIVFSYGTKRNPYEIQLYLNNQSSVLVIGGGNNVVSAENVFEPGQWSQLCSTWSSEDGHVAVWANGEIKEQFFDVSKGRAIPDRGIFQLGQEKNGCCVGGGFDESLAFSGKITGFNLWDRVLSDEEIVATGAENGCNIRGNIVGWGTTEIQAHGGSLYVH</sequence>
<dbReference type="Pfam" id="PF00354">
    <property type="entry name" value="Pentaxin"/>
    <property type="match status" value="1"/>
</dbReference>
<comment type="caution">
    <text evidence="10">Lacks conserved residue(s) required for the propagation of feature annotation.</text>
</comment>
<dbReference type="Gene3D" id="2.60.120.200">
    <property type="match status" value="1"/>
</dbReference>
<dbReference type="PRINTS" id="PR00895">
    <property type="entry name" value="PENTAXIN"/>
</dbReference>
<dbReference type="AlphaFoldDB" id="A0AAD1VTG4"/>
<evidence type="ECO:0000259" key="12">
    <source>
        <dbReference type="PROSITE" id="PS51828"/>
    </source>
</evidence>
<dbReference type="FunFam" id="2.60.120.200:FF:000110">
    <property type="entry name" value="pentraxin-related protein PTX3"/>
    <property type="match status" value="1"/>
</dbReference>
<dbReference type="PANTHER" id="PTHR46943:SF1">
    <property type="entry name" value="PENTRAXIN-RELATED PROTEIN PTX3"/>
    <property type="match status" value="1"/>
</dbReference>
<comment type="subunit">
    <text evidence="7">Homooctamer; disulfide-linked. Binds to C1q.</text>
</comment>
<evidence type="ECO:0000256" key="2">
    <source>
        <dbReference type="ARBA" id="ARBA00022525"/>
    </source>
</evidence>
<dbReference type="GO" id="GO:0005615">
    <property type="term" value="C:extracellular space"/>
    <property type="evidence" value="ECO:0007669"/>
    <property type="project" value="TreeGrafter"/>
</dbReference>
<dbReference type="PANTHER" id="PTHR46943">
    <property type="entry name" value="PENTRAXIN-RELATED PROTEIN PTX3"/>
    <property type="match status" value="1"/>
</dbReference>
<dbReference type="GO" id="GO:0044793">
    <property type="term" value="P:host-mediated suppression of viral proces"/>
    <property type="evidence" value="ECO:0007669"/>
    <property type="project" value="TreeGrafter"/>
</dbReference>
<name>A0AAD1VTG4_PELCU</name>
<dbReference type="Pfam" id="PF26206">
    <property type="entry name" value="PTX3_N"/>
    <property type="match status" value="1"/>
</dbReference>
<dbReference type="Proteomes" id="UP001295444">
    <property type="component" value="Chromosome 02"/>
</dbReference>
<dbReference type="InterPro" id="IPR001759">
    <property type="entry name" value="PTX_dom"/>
</dbReference>
<evidence type="ECO:0000256" key="5">
    <source>
        <dbReference type="ARBA" id="ARBA00023180"/>
    </source>
</evidence>
<keyword evidence="14" id="KW-1185">Reference proteome</keyword>
<evidence type="ECO:0000256" key="6">
    <source>
        <dbReference type="ARBA" id="ARBA00057134"/>
    </source>
</evidence>
<keyword evidence="2" id="KW-0964">Secreted</keyword>
<dbReference type="InterPro" id="IPR013320">
    <property type="entry name" value="ConA-like_dom_sf"/>
</dbReference>
<accession>A0AAD1VTG4</accession>
<feature type="chain" id="PRO_5041959179" description="Pentraxin-related protein PTX3" evidence="11">
    <location>
        <begin position="23"/>
        <end position="423"/>
    </location>
</feature>
<comment type="subcellular location">
    <subcellularLocation>
        <location evidence="1">Secreted</location>
    </subcellularLocation>
</comment>
<reference evidence="13" key="1">
    <citation type="submission" date="2022-03" db="EMBL/GenBank/DDBJ databases">
        <authorList>
            <person name="Alioto T."/>
            <person name="Alioto T."/>
            <person name="Gomez Garrido J."/>
        </authorList>
    </citation>
    <scope>NUCLEOTIDE SEQUENCE</scope>
</reference>
<dbReference type="InterPro" id="IPR058832">
    <property type="entry name" value="PTX3_N"/>
</dbReference>
<dbReference type="SMART" id="SM00159">
    <property type="entry name" value="PTX"/>
    <property type="match status" value="1"/>
</dbReference>
<dbReference type="EMBL" id="OW240913">
    <property type="protein sequence ID" value="CAH2247370.1"/>
    <property type="molecule type" value="Genomic_DNA"/>
</dbReference>